<feature type="region of interest" description="Disordered" evidence="7">
    <location>
        <begin position="338"/>
        <end position="366"/>
    </location>
</feature>
<dbReference type="InterPro" id="IPR049452">
    <property type="entry name" value="Anoctamin_TM"/>
</dbReference>
<feature type="region of interest" description="Disordered" evidence="7">
    <location>
        <begin position="105"/>
        <end position="167"/>
    </location>
</feature>
<evidence type="ECO:0000256" key="6">
    <source>
        <dbReference type="PROSITE-ProRule" id="PRU00023"/>
    </source>
</evidence>
<feature type="compositionally biased region" description="Basic and acidic residues" evidence="7">
    <location>
        <begin position="107"/>
        <end position="119"/>
    </location>
</feature>
<organism evidence="10 11">
    <name type="scientific">Diacronema lutheri</name>
    <name type="common">Unicellular marine alga</name>
    <name type="synonym">Monochrysis lutheri</name>
    <dbReference type="NCBI Taxonomy" id="2081491"/>
    <lineage>
        <taxon>Eukaryota</taxon>
        <taxon>Haptista</taxon>
        <taxon>Haptophyta</taxon>
        <taxon>Pavlovophyceae</taxon>
        <taxon>Pavlovales</taxon>
        <taxon>Pavlovaceae</taxon>
        <taxon>Diacronema</taxon>
    </lineage>
</organism>
<evidence type="ECO:0000256" key="5">
    <source>
        <dbReference type="ARBA" id="ARBA00023136"/>
    </source>
</evidence>
<feature type="transmembrane region" description="Helical" evidence="8">
    <location>
        <begin position="1970"/>
        <end position="1991"/>
    </location>
</feature>
<dbReference type="OrthoDB" id="296386at2759"/>
<feature type="transmembrane region" description="Helical" evidence="8">
    <location>
        <begin position="2011"/>
        <end position="2033"/>
    </location>
</feature>
<keyword evidence="6" id="KW-0040">ANK repeat</keyword>
<evidence type="ECO:0000256" key="2">
    <source>
        <dbReference type="ARBA" id="ARBA00007168"/>
    </source>
</evidence>
<feature type="transmembrane region" description="Helical" evidence="8">
    <location>
        <begin position="712"/>
        <end position="731"/>
    </location>
</feature>
<evidence type="ECO:0000256" key="3">
    <source>
        <dbReference type="ARBA" id="ARBA00022692"/>
    </source>
</evidence>
<dbReference type="PANTHER" id="PTHR12308:SF73">
    <property type="entry name" value="ANOCTAMIN"/>
    <property type="match status" value="1"/>
</dbReference>
<dbReference type="PANTHER" id="PTHR12308">
    <property type="entry name" value="ANOCTAMIN"/>
    <property type="match status" value="1"/>
</dbReference>
<feature type="region of interest" description="Disordered" evidence="7">
    <location>
        <begin position="1292"/>
        <end position="1335"/>
    </location>
</feature>
<evidence type="ECO:0000313" key="11">
    <source>
        <dbReference type="Proteomes" id="UP000751190"/>
    </source>
</evidence>
<feature type="transmembrane region" description="Helical" evidence="8">
    <location>
        <begin position="1098"/>
        <end position="1119"/>
    </location>
</feature>
<feature type="transmembrane region" description="Helical" evidence="8">
    <location>
        <begin position="842"/>
        <end position="863"/>
    </location>
</feature>
<keyword evidence="3 8" id="KW-0812">Transmembrane</keyword>
<feature type="transmembrane region" description="Helical" evidence="8">
    <location>
        <begin position="1006"/>
        <end position="1029"/>
    </location>
</feature>
<proteinExistence type="inferred from homology"/>
<reference evidence="10" key="1">
    <citation type="submission" date="2021-05" db="EMBL/GenBank/DDBJ databases">
        <title>The genome of the haptophyte Pavlova lutheri (Diacronema luteri, Pavlovales) - a model for lipid biosynthesis in eukaryotic algae.</title>
        <authorList>
            <person name="Hulatt C.J."/>
            <person name="Posewitz M.C."/>
        </authorList>
    </citation>
    <scope>NUCLEOTIDE SEQUENCE</scope>
    <source>
        <strain evidence="10">NIVA-4/92</strain>
    </source>
</reference>
<dbReference type="Pfam" id="PF04515">
    <property type="entry name" value="Choline_transpo"/>
    <property type="match status" value="1"/>
</dbReference>
<evidence type="ECO:0000256" key="8">
    <source>
        <dbReference type="SAM" id="Phobius"/>
    </source>
</evidence>
<feature type="compositionally biased region" description="Low complexity" evidence="7">
    <location>
        <begin position="394"/>
        <end position="403"/>
    </location>
</feature>
<feature type="transmembrane region" description="Helical" evidence="8">
    <location>
        <begin position="1066"/>
        <end position="1086"/>
    </location>
</feature>
<feature type="transmembrane region" description="Helical" evidence="8">
    <location>
        <begin position="1680"/>
        <end position="1708"/>
    </location>
</feature>
<name>A0A8J6CD93_DIALT</name>
<feature type="region of interest" description="Disordered" evidence="7">
    <location>
        <begin position="1236"/>
        <end position="1267"/>
    </location>
</feature>
<keyword evidence="4 8" id="KW-1133">Transmembrane helix</keyword>
<sequence length="2095" mass="217359">MSSARWQAFDPPNGAVQASLLANASARGDLVLVSQLLARGVDPNAPTLGGASALHRACAGEHLSVVRLLLDVNADVRARDETGRTPVELATGATLRAVLLAHCMPSEGERDDPNGRRATELPTCRAGEASDASTARENSGDAARLAHARTDEPAGASQRRESGAGARAALSDEQAAWRPRTGAEALVLTARALSGAANSSPLARADGESSAGWRPASPVDALMRAPARRARELGLHELERASARLSEVLACSASDVPDKPRAAELSTPPTAELARPTASVALSADARGGYYDDSEWEAWASRRPPPLVTRETSEQPSEHDALLASADVRAHALLRGDRAASPVHASAPAPTGAPTDLRPPEARGYDEAEEFEGPWFDLVLVYPAADVAEDAAEPAAPSVTAASRGAPVRASARARTREHSAALLAPLEQAKAVAAAAAAAARAQAAGLDEAARGAPAAPARAALVRRLRVAGLIVRSLVATEEDGSRKLLLVVGATRARLLGAAEAFSARLRLRAEYGGGFAPFSAEREVCFASALDADADVDGDGGGGGGDCSNGGGDGALRADGRQADEAAGAVDGGARAQRHARSRRRRRLQLASLERADLLERVLLAPRALGGAGVDLGECYKFTSLERYFVLHDAAERARIERAVRGGGMLGIDPLPLDAICGYLGVEHGFYFAFVHRFSRWLWVPAFVGALLFAVERALGESAPSFVWLTPLYACLLMLWATGFVETWKRREAALRGEWDVGAQVTAGSSTRAVRPEFEGYFRRGLHSESGNFVEVREDELPDGVLAPLVEMVPREVPRRRLACSSTITACLLGATCICTLGLLVLRFLAARTTGAGGVFAAAALNAVYVELSGGWYRKVAHRLTAWENHRTYEAERDSLILKLATFAFFNKFYAVFFVAFAKGRATTIFGLDFGGSCVDWSGEPSASCFDELRTQVTMLVLMGATVAQLDDSILPHLRARRAAARDAARAAAGRPREPRAARQLRLDPAALLFGEYCELWLDFSMCTLFGVAFPLAPLLALLNNFVDLRADMLKLFRLRERPAARAVRGLGPWLPLFEAVGYLAVFVNLAILAFTTDALDRVVTLTDARKLLLLVAVEHAVLAAKLGLALAVPDVPAAVLDARARRELLARVWVGGERPAAVGALDAWDDVDRSPPSPGRSGARAGRAERAAAARTARAKADDAESRYAAFLNSYKPYLVGVAGAAAGIAAGTSGRVALSVTAAVSSDAAAAADEDDRARDAEEQPGGGGGAHQRDERARAPAARFAGLVERSARTLAQLPHAAAAVGGLDERSSDGDDDDGDDGDDDDGGGGDGGDGGGDDGDEAADGARVPLARSSAHAGGAAAALAVMSRADVLGRTWRAAARARLPLGAWTPLRALRLRRGPRGCTDALCTIGVLAVLGWVAGVTTAGVALGDLARLGRGLDYGADLCGARAPSTPVAPLPSPLLVGPSGRPRNASAALIRPSGRARESTPLLFVAHPDSNLGICVRECPAPDSAAAGFASDALVCTDACARHHARDKRRLVGRCCFPAYATVPDGGYCRPADGVRAAALARGWADADADGALGRFWPSDDALDAVRAVARNPARRLGASLVRLGGMAHIVVPCTLGALVVGGALASEFARGAALRAAIGVTVVTAAALVVGSAALWVRGLAHERAALALGGSSAVEAARYGAALVALGQTCCALASVAAALCAWRLSRPPQTTTALASVCRFSAEAGLSLGGAPAVDHVAAGACVVGMAVCAWWVCIAALLAAAPAIHVSADGYTAFRYDSAAVRMLPAHGAMGVVALALVAHVARMAASALVACAFFGDARRAVAASPRATANWPRAVDGGARHEPAAASSASTAVALSVRYHCGTLLLGALLALALSPYRTLRAGVVALGRALSAPRAPEREGAPPELRAPLNLRQALGSVRPDAYVHVLALNCNLVPAARAVAIELAAQPARVAEARGAMLRWFAWMRLSVTALSAAVGALAIALGADGARSDAELNRLASGASSLLVPIGWQVLLSVVGCTFGMLAYEAVLAGFLAAYCLDCAHNAPEHLHSSEELRASLGGGGARLKRHGQEDGRDGAPRCVAPAERQ</sequence>
<dbReference type="InterPro" id="IPR036770">
    <property type="entry name" value="Ankyrin_rpt-contain_sf"/>
</dbReference>
<dbReference type="GO" id="GO:0005254">
    <property type="term" value="F:chloride channel activity"/>
    <property type="evidence" value="ECO:0007669"/>
    <property type="project" value="TreeGrafter"/>
</dbReference>
<comment type="subcellular location">
    <subcellularLocation>
        <location evidence="1">Membrane</location>
        <topology evidence="1">Multi-pass membrane protein</topology>
    </subcellularLocation>
</comment>
<evidence type="ECO:0000313" key="10">
    <source>
        <dbReference type="EMBL" id="KAG8466881.1"/>
    </source>
</evidence>
<dbReference type="PROSITE" id="PS50297">
    <property type="entry name" value="ANK_REP_REGION"/>
    <property type="match status" value="1"/>
</dbReference>
<dbReference type="InterPro" id="IPR007603">
    <property type="entry name" value="Choline_transptr-like"/>
</dbReference>
<accession>A0A8J6CD93</accession>
<dbReference type="SUPFAM" id="SSF48403">
    <property type="entry name" value="Ankyrin repeat"/>
    <property type="match status" value="1"/>
</dbReference>
<feature type="compositionally biased region" description="Basic and acidic residues" evidence="7">
    <location>
        <begin position="148"/>
        <end position="162"/>
    </location>
</feature>
<feature type="transmembrane region" description="Helical" evidence="8">
    <location>
        <begin position="1602"/>
        <end position="1626"/>
    </location>
</feature>
<feature type="repeat" description="ANK" evidence="6">
    <location>
        <begin position="49"/>
        <end position="81"/>
    </location>
</feature>
<feature type="transmembrane region" description="Helical" evidence="8">
    <location>
        <begin position="1403"/>
        <end position="1422"/>
    </location>
</feature>
<protein>
    <recommendedName>
        <fullName evidence="9">Anoctamin transmembrane domain-containing protein</fullName>
    </recommendedName>
</protein>
<dbReference type="Gene3D" id="1.25.40.20">
    <property type="entry name" value="Ankyrin repeat-containing domain"/>
    <property type="match status" value="1"/>
</dbReference>
<feature type="compositionally biased region" description="Basic and acidic residues" evidence="7">
    <location>
        <begin position="2076"/>
        <end position="2085"/>
    </location>
</feature>
<keyword evidence="5 8" id="KW-0472">Membrane</keyword>
<feature type="region of interest" description="Disordered" evidence="7">
    <location>
        <begin position="1154"/>
        <end position="1185"/>
    </location>
</feature>
<evidence type="ECO:0000256" key="1">
    <source>
        <dbReference type="ARBA" id="ARBA00004141"/>
    </source>
</evidence>
<feature type="domain" description="Anoctamin transmembrane" evidence="9">
    <location>
        <begin position="666"/>
        <end position="1133"/>
    </location>
</feature>
<dbReference type="SMART" id="SM00248">
    <property type="entry name" value="ANK"/>
    <property type="match status" value="2"/>
</dbReference>
<feature type="transmembrane region" description="Helical" evidence="8">
    <location>
        <begin position="808"/>
        <end position="836"/>
    </location>
</feature>
<dbReference type="GO" id="GO:0016020">
    <property type="term" value="C:membrane"/>
    <property type="evidence" value="ECO:0007669"/>
    <property type="project" value="UniProtKB-SubCell"/>
</dbReference>
<evidence type="ECO:0000256" key="7">
    <source>
        <dbReference type="SAM" id="MobiDB-lite"/>
    </source>
</evidence>
<feature type="transmembrane region" description="Helical" evidence="8">
    <location>
        <begin position="1741"/>
        <end position="1766"/>
    </location>
</feature>
<feature type="compositionally biased region" description="Acidic residues" evidence="7">
    <location>
        <begin position="1304"/>
        <end position="1318"/>
    </location>
</feature>
<dbReference type="Pfam" id="PF13857">
    <property type="entry name" value="Ank_5"/>
    <property type="match status" value="1"/>
</dbReference>
<feature type="transmembrane region" description="Helical" evidence="8">
    <location>
        <begin position="1638"/>
        <end position="1659"/>
    </location>
</feature>
<evidence type="ECO:0000256" key="4">
    <source>
        <dbReference type="ARBA" id="ARBA00022989"/>
    </source>
</evidence>
<dbReference type="Proteomes" id="UP000751190">
    <property type="component" value="Unassembled WGS sequence"/>
</dbReference>
<feature type="region of interest" description="Disordered" evidence="7">
    <location>
        <begin position="2068"/>
        <end position="2095"/>
    </location>
</feature>
<dbReference type="InterPro" id="IPR007632">
    <property type="entry name" value="Anoctamin"/>
</dbReference>
<dbReference type="EMBL" id="JAGTXO010000007">
    <property type="protein sequence ID" value="KAG8466881.1"/>
    <property type="molecule type" value="Genomic_DNA"/>
</dbReference>
<dbReference type="Pfam" id="PF04547">
    <property type="entry name" value="Anoctamin"/>
    <property type="match status" value="1"/>
</dbReference>
<feature type="region of interest" description="Disordered" evidence="7">
    <location>
        <begin position="394"/>
        <end position="413"/>
    </location>
</feature>
<dbReference type="PROSITE" id="PS50088">
    <property type="entry name" value="ANK_REPEAT"/>
    <property type="match status" value="1"/>
</dbReference>
<feature type="compositionally biased region" description="Low complexity" evidence="7">
    <location>
        <begin position="339"/>
        <end position="350"/>
    </location>
</feature>
<gene>
    <name evidence="10" type="ORF">KFE25_008260</name>
</gene>
<evidence type="ECO:0000259" key="9">
    <source>
        <dbReference type="Pfam" id="PF04547"/>
    </source>
</evidence>
<comment type="caution">
    <text evidence="10">The sequence shown here is derived from an EMBL/GenBank/DDBJ whole genome shotgun (WGS) entry which is preliminary data.</text>
</comment>
<keyword evidence="11" id="KW-1185">Reference proteome</keyword>
<comment type="similarity">
    <text evidence="2">Belongs to the CTL (choline transporter-like) family.</text>
</comment>
<dbReference type="InterPro" id="IPR002110">
    <property type="entry name" value="Ankyrin_rpt"/>
</dbReference>